<dbReference type="RefSeq" id="WP_107323955.1">
    <property type="nucleotide sequence ID" value="NZ_NHSP01000074.1"/>
</dbReference>
<evidence type="ECO:0000256" key="1">
    <source>
        <dbReference type="ARBA" id="ARBA00008898"/>
    </source>
</evidence>
<evidence type="ECO:0000259" key="3">
    <source>
        <dbReference type="SMART" id="SM00903"/>
    </source>
</evidence>
<dbReference type="SUPFAM" id="SSF50475">
    <property type="entry name" value="FMN-binding split barrel"/>
    <property type="match status" value="1"/>
</dbReference>
<gene>
    <name evidence="4" type="ORF">C5F46_03405</name>
</gene>
<dbReference type="InterPro" id="IPR012349">
    <property type="entry name" value="Split_barrel_FMN-bd"/>
</dbReference>
<dbReference type="PANTHER" id="PTHR30466:SF11">
    <property type="entry name" value="FLAVIN-DEPENDENT MONOOXYGENASE, REDUCTASE SUBUNIT HSAB"/>
    <property type="match status" value="1"/>
</dbReference>
<protein>
    <submittedName>
        <fullName evidence="4">Flavin oxidoreductase</fullName>
    </submittedName>
</protein>
<feature type="domain" description="Flavin reductase like" evidence="3">
    <location>
        <begin position="28"/>
        <end position="171"/>
    </location>
</feature>
<evidence type="ECO:0000313" key="5">
    <source>
        <dbReference type="Proteomes" id="UP000241899"/>
    </source>
</evidence>
<dbReference type="GO" id="GO:0042602">
    <property type="term" value="F:riboflavin reductase (NADPH) activity"/>
    <property type="evidence" value="ECO:0007669"/>
    <property type="project" value="TreeGrafter"/>
</dbReference>
<dbReference type="AlphaFoldDB" id="A0A2T4JL57"/>
<evidence type="ECO:0000256" key="2">
    <source>
        <dbReference type="ARBA" id="ARBA00023002"/>
    </source>
</evidence>
<dbReference type="Pfam" id="PF01613">
    <property type="entry name" value="Flavin_Reduct"/>
    <property type="match status" value="1"/>
</dbReference>
<dbReference type="EMBL" id="PZKF01000005">
    <property type="protein sequence ID" value="PTE18660.1"/>
    <property type="molecule type" value="Genomic_DNA"/>
</dbReference>
<sequence>MPEHDKIKAVADSFVPGPENPRALRDALGRFATGVTIVTARDADGAGVGITVNSFASVSLDPPLVLWSVAKSSNRHDLFAAADAFAIHVLGADQAGLCARFARQGAGFDGLAHGIGAAGVPLIAEALVVFECETEAHHPGGDHTILIGRVTRVILGADRAPLVFSQGAFGRFVAG</sequence>
<keyword evidence="5" id="KW-1185">Reference proteome</keyword>
<dbReference type="OrthoDB" id="9792858at2"/>
<reference evidence="4 5" key="1">
    <citation type="submission" date="2018-03" db="EMBL/GenBank/DDBJ databases">
        <title>Rhodobacter veldkampii.</title>
        <authorList>
            <person name="Meyer T.E."/>
            <person name="Miller S."/>
            <person name="Lodha T."/>
            <person name="Gandham S."/>
            <person name="Chintalapati S."/>
            <person name="Chintalapati V.R."/>
        </authorList>
    </citation>
    <scope>NUCLEOTIDE SEQUENCE [LARGE SCALE GENOMIC DNA]</scope>
    <source>
        <strain evidence="4 5">DSM 11550</strain>
    </source>
</reference>
<keyword evidence="2" id="KW-0560">Oxidoreductase</keyword>
<accession>A0A2T4JL57</accession>
<comment type="similarity">
    <text evidence="1">Belongs to the non-flavoprotein flavin reductase family.</text>
</comment>
<name>A0A2T4JL57_9RHOB</name>
<proteinExistence type="inferred from homology"/>
<dbReference type="InterPro" id="IPR002563">
    <property type="entry name" value="Flavin_Rdtase-like_dom"/>
</dbReference>
<dbReference type="Gene3D" id="2.30.110.10">
    <property type="entry name" value="Electron Transport, Fmn-binding Protein, Chain A"/>
    <property type="match status" value="1"/>
</dbReference>
<dbReference type="InterPro" id="IPR050268">
    <property type="entry name" value="NADH-dep_flavin_reductase"/>
</dbReference>
<dbReference type="PANTHER" id="PTHR30466">
    <property type="entry name" value="FLAVIN REDUCTASE"/>
    <property type="match status" value="1"/>
</dbReference>
<comment type="caution">
    <text evidence="4">The sequence shown here is derived from an EMBL/GenBank/DDBJ whole genome shotgun (WGS) entry which is preliminary data.</text>
</comment>
<dbReference type="SMART" id="SM00903">
    <property type="entry name" value="Flavin_Reduct"/>
    <property type="match status" value="1"/>
</dbReference>
<dbReference type="GO" id="GO:0010181">
    <property type="term" value="F:FMN binding"/>
    <property type="evidence" value="ECO:0007669"/>
    <property type="project" value="InterPro"/>
</dbReference>
<evidence type="ECO:0000313" key="4">
    <source>
        <dbReference type="EMBL" id="PTE18660.1"/>
    </source>
</evidence>
<organism evidence="4 5">
    <name type="scientific">Phaeovulum veldkampii DSM 11550</name>
    <dbReference type="NCBI Taxonomy" id="1185920"/>
    <lineage>
        <taxon>Bacteria</taxon>
        <taxon>Pseudomonadati</taxon>
        <taxon>Pseudomonadota</taxon>
        <taxon>Alphaproteobacteria</taxon>
        <taxon>Rhodobacterales</taxon>
        <taxon>Paracoccaceae</taxon>
        <taxon>Phaeovulum</taxon>
    </lineage>
</organism>
<dbReference type="Proteomes" id="UP000241899">
    <property type="component" value="Unassembled WGS sequence"/>
</dbReference>